<reference evidence="2" key="3">
    <citation type="submission" date="2020-04" db="EMBL/GenBank/DDBJ databases">
        <authorList>
            <person name="Santos R.A.C."/>
            <person name="Steenwyk J.L."/>
            <person name="Rivero-Menendez O."/>
            <person name="Mead M.E."/>
            <person name="Silva L.P."/>
            <person name="Bastos R.W."/>
            <person name="Alastruey-Izquierdo A."/>
            <person name="Goldman G.H."/>
            <person name="Rokas A."/>
        </authorList>
    </citation>
    <scope>NUCLEOTIDE SEQUENCE</scope>
    <source>
        <strain evidence="2">CNM-CM8927</strain>
    </source>
</reference>
<reference evidence="1 3" key="1">
    <citation type="submission" date="2015-11" db="EMBL/GenBank/DDBJ databases">
        <title>Aspergillus lentulus strain IFM 54703T.</title>
        <authorList>
            <person name="Kusuya Y."/>
            <person name="Sakai K."/>
            <person name="Kamei K."/>
            <person name="Takahashi H."/>
            <person name="Yaguchi T."/>
        </authorList>
    </citation>
    <scope>NUCLEOTIDE SEQUENCE [LARGE SCALE GENOMIC DNA]</scope>
    <source>
        <strain evidence="1 3">IFM 54703</strain>
    </source>
</reference>
<protein>
    <submittedName>
        <fullName evidence="2">Uncharacterized protein</fullName>
    </submittedName>
</protein>
<evidence type="ECO:0000313" key="3">
    <source>
        <dbReference type="Proteomes" id="UP000051487"/>
    </source>
</evidence>
<comment type="caution">
    <text evidence="2">The sequence shown here is derived from an EMBL/GenBank/DDBJ whole genome shotgun (WGS) entry which is preliminary data.</text>
</comment>
<evidence type="ECO:0000313" key="4">
    <source>
        <dbReference type="Proteomes" id="UP000649114"/>
    </source>
</evidence>
<name>A0AAN5YIA0_ASPLE</name>
<reference evidence="2" key="2">
    <citation type="journal article" date="2020" name="bioRxiv">
        <title>Genomic and phenotypic heterogeneity of clinical isolates of the human pathogens Aspergillus fumigatus, Aspergillus lentulus and Aspergillus fumigatiaffinis.</title>
        <authorList>
            <person name="dos Santos R.A.C."/>
            <person name="Steenwyk J.L."/>
            <person name="Rivero-Menendez O."/>
            <person name="Mead M.E."/>
            <person name="Silva L.P."/>
            <person name="Bastos R.W."/>
            <person name="Alastruey-Izquierdo A."/>
            <person name="Goldman G.H."/>
            <person name="Rokas A."/>
        </authorList>
    </citation>
    <scope>NUCLEOTIDE SEQUENCE</scope>
    <source>
        <strain evidence="2">CNM-CM8927</strain>
    </source>
</reference>
<proteinExistence type="predicted"/>
<dbReference type="AlphaFoldDB" id="A0AAN5YIA0"/>
<organism evidence="2 4">
    <name type="scientific">Aspergillus lentulus</name>
    <dbReference type="NCBI Taxonomy" id="293939"/>
    <lineage>
        <taxon>Eukaryota</taxon>
        <taxon>Fungi</taxon>
        <taxon>Dikarya</taxon>
        <taxon>Ascomycota</taxon>
        <taxon>Pezizomycotina</taxon>
        <taxon>Eurotiomycetes</taxon>
        <taxon>Eurotiomycetidae</taxon>
        <taxon>Eurotiales</taxon>
        <taxon>Aspergillaceae</taxon>
        <taxon>Aspergillus</taxon>
        <taxon>Aspergillus subgen. Fumigati</taxon>
    </lineage>
</organism>
<evidence type="ECO:0000313" key="2">
    <source>
        <dbReference type="EMBL" id="KAF4201153.1"/>
    </source>
</evidence>
<gene>
    <name evidence="1" type="ORF">ALT_4874</name>
    <name evidence="2" type="ORF">CNMCM8927_001996</name>
</gene>
<evidence type="ECO:0000313" key="1">
    <source>
        <dbReference type="EMBL" id="GAQ07553.1"/>
    </source>
</evidence>
<accession>A0AAN5YIA0</accession>
<dbReference type="Proteomes" id="UP000649114">
    <property type="component" value="Unassembled WGS sequence"/>
</dbReference>
<dbReference type="Proteomes" id="UP000051487">
    <property type="component" value="Unassembled WGS sequence"/>
</dbReference>
<dbReference type="EMBL" id="JAAAPU010000155">
    <property type="protein sequence ID" value="KAF4201153.1"/>
    <property type="molecule type" value="Genomic_DNA"/>
</dbReference>
<dbReference type="EMBL" id="BCLY01000009">
    <property type="protein sequence ID" value="GAQ07553.1"/>
    <property type="molecule type" value="Genomic_DNA"/>
</dbReference>
<sequence>MGSLAAGNEPPDRKQAGALTLRPRTSDAWIKQRTKEQWVETWRQSPHGGHLRVLLPEVTKHSITIYDSLTPVERSVPAQMRTGKIGLNHYLSTINWADELPLPVWPGPRDVPLYNSWQPAIIHYYILLVTPTGTVLPPAAPTRAPAWYRHAVWGPPEALKQPCPVVAPQNPSQAWDLAASECVSGYPVELARTGR</sequence>